<organism evidence="1 2">
    <name type="scientific">Hyalomma asiaticum</name>
    <name type="common">Tick</name>
    <dbReference type="NCBI Taxonomy" id="266040"/>
    <lineage>
        <taxon>Eukaryota</taxon>
        <taxon>Metazoa</taxon>
        <taxon>Ecdysozoa</taxon>
        <taxon>Arthropoda</taxon>
        <taxon>Chelicerata</taxon>
        <taxon>Arachnida</taxon>
        <taxon>Acari</taxon>
        <taxon>Parasitiformes</taxon>
        <taxon>Ixodida</taxon>
        <taxon>Ixodoidea</taxon>
        <taxon>Ixodidae</taxon>
        <taxon>Hyalomminae</taxon>
        <taxon>Hyalomma</taxon>
    </lineage>
</organism>
<evidence type="ECO:0000313" key="2">
    <source>
        <dbReference type="Proteomes" id="UP000821845"/>
    </source>
</evidence>
<proteinExistence type="predicted"/>
<evidence type="ECO:0000313" key="1">
    <source>
        <dbReference type="EMBL" id="KAH6946235.1"/>
    </source>
</evidence>
<protein>
    <submittedName>
        <fullName evidence="1">Uncharacterized protein</fullName>
    </submittedName>
</protein>
<dbReference type="EMBL" id="CM023481">
    <property type="protein sequence ID" value="KAH6946235.1"/>
    <property type="molecule type" value="Genomic_DNA"/>
</dbReference>
<comment type="caution">
    <text evidence="1">The sequence shown here is derived from an EMBL/GenBank/DDBJ whole genome shotgun (WGS) entry which is preliminary data.</text>
</comment>
<dbReference type="Proteomes" id="UP000821845">
    <property type="component" value="Chromosome 1"/>
</dbReference>
<reference evidence="1" key="1">
    <citation type="submission" date="2020-05" db="EMBL/GenBank/DDBJ databases">
        <title>Large-scale comparative analyses of tick genomes elucidate their genetic diversity and vector capacities.</title>
        <authorList>
            <person name="Jia N."/>
            <person name="Wang J."/>
            <person name="Shi W."/>
            <person name="Du L."/>
            <person name="Sun Y."/>
            <person name="Zhan W."/>
            <person name="Jiang J."/>
            <person name="Wang Q."/>
            <person name="Zhang B."/>
            <person name="Ji P."/>
            <person name="Sakyi L.B."/>
            <person name="Cui X."/>
            <person name="Yuan T."/>
            <person name="Jiang B."/>
            <person name="Yang W."/>
            <person name="Lam T.T.-Y."/>
            <person name="Chang Q."/>
            <person name="Ding S."/>
            <person name="Wang X."/>
            <person name="Zhu J."/>
            <person name="Ruan X."/>
            <person name="Zhao L."/>
            <person name="Wei J."/>
            <person name="Que T."/>
            <person name="Du C."/>
            <person name="Cheng J."/>
            <person name="Dai P."/>
            <person name="Han X."/>
            <person name="Huang E."/>
            <person name="Gao Y."/>
            <person name="Liu J."/>
            <person name="Shao H."/>
            <person name="Ye R."/>
            <person name="Li L."/>
            <person name="Wei W."/>
            <person name="Wang X."/>
            <person name="Wang C."/>
            <person name="Yang T."/>
            <person name="Huo Q."/>
            <person name="Li W."/>
            <person name="Guo W."/>
            <person name="Chen H."/>
            <person name="Zhou L."/>
            <person name="Ni X."/>
            <person name="Tian J."/>
            <person name="Zhou Y."/>
            <person name="Sheng Y."/>
            <person name="Liu T."/>
            <person name="Pan Y."/>
            <person name="Xia L."/>
            <person name="Li J."/>
            <person name="Zhao F."/>
            <person name="Cao W."/>
        </authorList>
    </citation>
    <scope>NUCLEOTIDE SEQUENCE</scope>
    <source>
        <strain evidence="1">Hyas-2018</strain>
    </source>
</reference>
<accession>A0ACB7TGS1</accession>
<keyword evidence="2" id="KW-1185">Reference proteome</keyword>
<sequence>MLARRANSSNIRAAASSDDGDPGDADSSRSSDAATAATGGLDAAIGADEATMSEGCRNATGSGLVGGVTTTTNERRVQERVRRTNTAPFYLPLKGRDNDNEKERRRRCDTLSSERFGLGQREPDKAIDTDMPLHTEFGTAEYIRPDTPLDYLPFTAAGHSGAAASAEDGDPGDAVSSSSDAATAATGGLQDAIGAEEVTLSEGYRNATGSGVVAGVTTTTNKRRVQETIRRRNTAPFYMPLNCRDNDNEKERRRRCIRSRSSKL</sequence>
<name>A0ACB7TGS1_HYAAI</name>
<gene>
    <name evidence="1" type="ORF">HPB50_012331</name>
</gene>